<dbReference type="GO" id="GO:0005829">
    <property type="term" value="C:cytosol"/>
    <property type="evidence" value="ECO:0007669"/>
    <property type="project" value="GOC"/>
</dbReference>
<organism evidence="8 9">
    <name type="scientific">Maudiozyma exigua</name>
    <name type="common">Yeast</name>
    <name type="synonym">Kazachstania exigua</name>
    <dbReference type="NCBI Taxonomy" id="34358"/>
    <lineage>
        <taxon>Eukaryota</taxon>
        <taxon>Fungi</taxon>
        <taxon>Dikarya</taxon>
        <taxon>Ascomycota</taxon>
        <taxon>Saccharomycotina</taxon>
        <taxon>Saccharomycetes</taxon>
        <taxon>Saccharomycetales</taxon>
        <taxon>Saccharomycetaceae</taxon>
        <taxon>Maudiozyma</taxon>
    </lineage>
</organism>
<evidence type="ECO:0000313" key="8">
    <source>
        <dbReference type="EMBL" id="KAG0656294.1"/>
    </source>
</evidence>
<feature type="region of interest" description="Disordered" evidence="4">
    <location>
        <begin position="437"/>
        <end position="607"/>
    </location>
</feature>
<evidence type="ECO:0000256" key="1">
    <source>
        <dbReference type="ARBA" id="ARBA00022443"/>
    </source>
</evidence>
<dbReference type="InterPro" id="IPR001849">
    <property type="entry name" value="PH_domain"/>
</dbReference>
<dbReference type="GO" id="GO:0007032">
    <property type="term" value="P:endosome organization"/>
    <property type="evidence" value="ECO:0007669"/>
    <property type="project" value="TreeGrafter"/>
</dbReference>
<dbReference type="SMART" id="SM00454">
    <property type="entry name" value="SAM"/>
    <property type="match status" value="1"/>
</dbReference>
<feature type="compositionally biased region" description="Low complexity" evidence="4">
    <location>
        <begin position="467"/>
        <end position="477"/>
    </location>
</feature>
<protein>
    <submittedName>
        <fullName evidence="8">Polar growth protein</fullName>
    </submittedName>
</protein>
<dbReference type="InterPro" id="IPR013761">
    <property type="entry name" value="SAM/pointed_sf"/>
</dbReference>
<feature type="domain" description="PH" evidence="6">
    <location>
        <begin position="729"/>
        <end position="848"/>
    </location>
</feature>
<dbReference type="GO" id="GO:0042147">
    <property type="term" value="P:retrograde transport, endosome to Golgi"/>
    <property type="evidence" value="ECO:0007669"/>
    <property type="project" value="TreeGrafter"/>
</dbReference>
<dbReference type="SMART" id="SM00233">
    <property type="entry name" value="PH"/>
    <property type="match status" value="1"/>
</dbReference>
<dbReference type="FunFam" id="2.30.29.30:FF:000230">
    <property type="entry name" value="Polarized growth protein (Boi2)"/>
    <property type="match status" value="1"/>
</dbReference>
<evidence type="ECO:0000259" key="7">
    <source>
        <dbReference type="PROSITE" id="PS50105"/>
    </source>
</evidence>
<dbReference type="SUPFAM" id="SSF50729">
    <property type="entry name" value="PH domain-like"/>
    <property type="match status" value="1"/>
</dbReference>
<dbReference type="Gene3D" id="1.10.150.50">
    <property type="entry name" value="Transcription Factor, Ets-1"/>
    <property type="match status" value="1"/>
</dbReference>
<feature type="compositionally biased region" description="Low complexity" evidence="4">
    <location>
        <begin position="362"/>
        <end position="376"/>
    </location>
</feature>
<evidence type="ECO:0000256" key="4">
    <source>
        <dbReference type="SAM" id="MobiDB-lite"/>
    </source>
</evidence>
<sequence length="915" mass="101639">MSQSNIGTNVADPAGTILVTTKAYSRRMDDEITIKPGDKIQVINNDEEFNDGWYIGRNLNTNYEGLFPRLFTNRYIEPNNEVGSPERHERVVSVKNTMKDIDNALAALRNSSLDMLSVEPTNSYSASDLNSYDLDDNDSNSLFTPGLEIEENEKPLTADTTTNTNIDTTVTKFNGNMNDIPNWTPSEVSSYFHSKGFEPQISSRFEAHGINGKRLLELQLSHLKKIEIDSFGARFEIFKIIDTLRIPMIRPTTPKNPIVSTTTPKPNALPITSESTGVFESPGKAPKPPSYPSPVQPRMSPALNGLSSMMASSPTLRHASQDYFKYPPISEEGGKPNGDIDSSSFNFPRSRSPVLSPQHLRSNSNSSYHSYGNGNSAHTRRDLSPYMSKANGTMVPNNGENNTDVTQTVQLRQKSHRKTESGGSFVDLFNRISMLSTNEDDLNGDNTLTNTYQPSGHSTRPSSAIYSTSHSRNISSSKNHHHSTSTNNNHPRTPSTSTFSHDHSRSPSKSNPAIFSSNAHSRTPSGVNNHYTSRHSSTLQGAHHNDSHLRTPSATYYNNNNSNRHSHVRTPSGTNFQGTHSRSASGVKSHVRHISQGNSEVKKSRRSSLLSFLSPSKKDDNYDLTKFDTYSNDRDNFSPSHKNISHSRRSSAAINSVRHQSFSNEDPANITSGTIVSNASKPKQPLQKRPTAESSKSKGKFGIQSSAKKQTSAFQEGIRTISVDNAIKNADCSGWMSKKGSGTMGVWKTRFFTLHHNRLSYFSNTNDGKERGLIDITGHKVVPIQDEDTSISIYAASIGRGKYFFKLVPPQPGFKKGLTFTQPRVHYFAVESKDEMRKWVAALIKANIELDDSTPIVCSYNMPTVSLSKAQNMLKTAKEELSKRDEDRALHEADEDEMMWEEQNKMNMMQAAGFI</sequence>
<feature type="compositionally biased region" description="Polar residues" evidence="4">
    <location>
        <begin position="390"/>
        <end position="403"/>
    </location>
</feature>
<dbReference type="InterPro" id="IPR011993">
    <property type="entry name" value="PH-like_dom_sf"/>
</dbReference>
<feature type="compositionally biased region" description="Polar residues" evidence="4">
    <location>
        <begin position="255"/>
        <end position="278"/>
    </location>
</feature>
<feature type="domain" description="SAM" evidence="7">
    <location>
        <begin position="183"/>
        <end position="247"/>
    </location>
</feature>
<keyword evidence="9" id="KW-1185">Reference proteome</keyword>
<dbReference type="CDD" id="cd09535">
    <property type="entry name" value="SAM_BOI-like_fungal"/>
    <property type="match status" value="1"/>
</dbReference>
<dbReference type="InterPro" id="IPR001452">
    <property type="entry name" value="SH3_domain"/>
</dbReference>
<dbReference type="InterPro" id="IPR036028">
    <property type="entry name" value="SH3-like_dom_sf"/>
</dbReference>
<feature type="compositionally biased region" description="Pro residues" evidence="4">
    <location>
        <begin position="285"/>
        <end position="295"/>
    </location>
</feature>
<feature type="region of interest" description="Disordered" evidence="4">
    <location>
        <begin position="628"/>
        <end position="709"/>
    </location>
</feature>
<feature type="region of interest" description="Disordered" evidence="4">
    <location>
        <begin position="325"/>
        <end position="403"/>
    </location>
</feature>
<dbReference type="OrthoDB" id="73680at2759"/>
<dbReference type="GO" id="GO:0005802">
    <property type="term" value="C:trans-Golgi network"/>
    <property type="evidence" value="ECO:0007669"/>
    <property type="project" value="TreeGrafter"/>
</dbReference>
<feature type="region of interest" description="Disordered" evidence="4">
    <location>
        <begin position="255"/>
        <end position="295"/>
    </location>
</feature>
<keyword evidence="2" id="KW-0597">Phosphoprotein</keyword>
<dbReference type="InterPro" id="IPR045188">
    <property type="entry name" value="Boi1/Boi2-like"/>
</dbReference>
<feature type="compositionally biased region" description="Polar residues" evidence="4">
    <location>
        <begin position="571"/>
        <end position="586"/>
    </location>
</feature>
<dbReference type="Proteomes" id="UP000750334">
    <property type="component" value="Unassembled WGS sequence"/>
</dbReference>
<feature type="compositionally biased region" description="Low complexity" evidence="4">
    <location>
        <begin position="342"/>
        <end position="353"/>
    </location>
</feature>
<dbReference type="PROSITE" id="PS50002">
    <property type="entry name" value="SH3"/>
    <property type="match status" value="1"/>
</dbReference>
<evidence type="ECO:0000259" key="6">
    <source>
        <dbReference type="PROSITE" id="PS50003"/>
    </source>
</evidence>
<dbReference type="PROSITE" id="PS50003">
    <property type="entry name" value="PH_DOMAIN"/>
    <property type="match status" value="1"/>
</dbReference>
<feature type="compositionally biased region" description="Polar residues" evidence="4">
    <location>
        <begin position="507"/>
        <end position="540"/>
    </location>
</feature>
<gene>
    <name evidence="8" type="primary">BOI2_1</name>
    <name evidence="8" type="ORF">C6P45_002747</name>
</gene>
<dbReference type="PANTHER" id="PTHR22902">
    <property type="entry name" value="SESQUIPEDALIAN"/>
    <property type="match status" value="1"/>
</dbReference>
<accession>A0A9P7B3I3</accession>
<dbReference type="InterPro" id="IPR001660">
    <property type="entry name" value="SAM"/>
</dbReference>
<feature type="compositionally biased region" description="Polar residues" evidence="4">
    <location>
        <begin position="650"/>
        <end position="681"/>
    </location>
</feature>
<evidence type="ECO:0000256" key="2">
    <source>
        <dbReference type="ARBA" id="ARBA00022553"/>
    </source>
</evidence>
<evidence type="ECO:0000259" key="5">
    <source>
        <dbReference type="PROSITE" id="PS50002"/>
    </source>
</evidence>
<dbReference type="Gene3D" id="2.30.30.40">
    <property type="entry name" value="SH3 Domains"/>
    <property type="match status" value="1"/>
</dbReference>
<dbReference type="CDD" id="cd13316">
    <property type="entry name" value="PH_Boi"/>
    <property type="match status" value="1"/>
</dbReference>
<feature type="domain" description="SH3" evidence="5">
    <location>
        <begin position="13"/>
        <end position="77"/>
    </location>
</feature>
<reference evidence="8 9" key="1">
    <citation type="submission" date="2020-11" db="EMBL/GenBank/DDBJ databases">
        <title>Kefir isolates.</title>
        <authorList>
            <person name="Marcisauskas S."/>
            <person name="Kim Y."/>
            <person name="Blasche S."/>
        </authorList>
    </citation>
    <scope>NUCLEOTIDE SEQUENCE [LARGE SCALE GENOMIC DNA]</scope>
    <source>
        <strain evidence="8 9">OG2</strain>
    </source>
</reference>
<comment type="caution">
    <text evidence="8">The sequence shown here is derived from an EMBL/GenBank/DDBJ whole genome shotgun (WGS) entry which is preliminary data.</text>
</comment>
<dbReference type="SUPFAM" id="SSF50044">
    <property type="entry name" value="SH3-domain"/>
    <property type="match status" value="1"/>
</dbReference>
<dbReference type="PROSITE" id="PS50105">
    <property type="entry name" value="SAM_DOMAIN"/>
    <property type="match status" value="1"/>
</dbReference>
<evidence type="ECO:0000313" key="9">
    <source>
        <dbReference type="Proteomes" id="UP000750334"/>
    </source>
</evidence>
<dbReference type="GO" id="GO:0055037">
    <property type="term" value="C:recycling endosome"/>
    <property type="evidence" value="ECO:0007669"/>
    <property type="project" value="TreeGrafter"/>
</dbReference>
<dbReference type="EMBL" id="PUHR01000265">
    <property type="protein sequence ID" value="KAG0656294.1"/>
    <property type="molecule type" value="Genomic_DNA"/>
</dbReference>
<dbReference type="SMART" id="SM00326">
    <property type="entry name" value="SH3"/>
    <property type="match status" value="1"/>
</dbReference>
<dbReference type="Gene3D" id="2.30.29.30">
    <property type="entry name" value="Pleckstrin-homology domain (PH domain)/Phosphotyrosine-binding domain (PTB)"/>
    <property type="match status" value="1"/>
</dbReference>
<feature type="compositionally biased region" description="Low complexity" evidence="4">
    <location>
        <begin position="484"/>
        <end position="498"/>
    </location>
</feature>
<dbReference type="GO" id="GO:0001881">
    <property type="term" value="P:receptor recycling"/>
    <property type="evidence" value="ECO:0007669"/>
    <property type="project" value="TreeGrafter"/>
</dbReference>
<dbReference type="Pfam" id="PF07647">
    <property type="entry name" value="SAM_2"/>
    <property type="match status" value="1"/>
</dbReference>
<dbReference type="Pfam" id="PF00018">
    <property type="entry name" value="SH3_1"/>
    <property type="match status" value="1"/>
</dbReference>
<dbReference type="SUPFAM" id="SSF47769">
    <property type="entry name" value="SAM/Pointed domain"/>
    <property type="match status" value="1"/>
</dbReference>
<dbReference type="GO" id="GO:0005769">
    <property type="term" value="C:early endosome"/>
    <property type="evidence" value="ECO:0007669"/>
    <property type="project" value="TreeGrafter"/>
</dbReference>
<feature type="compositionally biased region" description="Polar residues" evidence="4">
    <location>
        <begin position="444"/>
        <end position="466"/>
    </location>
</feature>
<dbReference type="Pfam" id="PF00169">
    <property type="entry name" value="PH"/>
    <property type="match status" value="1"/>
</dbReference>
<keyword evidence="1 3" id="KW-0728">SH3 domain</keyword>
<name>A0A9P7B3I3_MAUEX</name>
<evidence type="ECO:0000256" key="3">
    <source>
        <dbReference type="PROSITE-ProRule" id="PRU00192"/>
    </source>
</evidence>
<dbReference type="AlphaFoldDB" id="A0A9P7B3I3"/>
<dbReference type="PANTHER" id="PTHR22902:SF27">
    <property type="entry name" value="PLECKSTRIN HOMOLOGY DOMAIN-CONTAINING FAMILY A MEMBER 3"/>
    <property type="match status" value="1"/>
</dbReference>
<proteinExistence type="predicted"/>